<sequence>MSLPQVVDSIVFDCDGLLVDTETCWTRAETAIFAQHGHGFGLEQKKLLIGKTLQDGAAAMAAYFGRPDEVDAVTRRLHDLVARELAAGADALPGARELVATLRERVPIAVASNSPRPFVKAALISAGLADLFDHVYAADDVDRPKPAPDLYLAACAGLGADPACSVAFEDSGTGVRSARAAGMFVIGVPSLPGVSLETDATFPALTDPALVAWAGRVVADDRVTR</sequence>
<dbReference type="SFLD" id="SFLDG01135">
    <property type="entry name" value="C1.5.6:_HAD__Beta-PGM__Phospha"/>
    <property type="match status" value="1"/>
</dbReference>
<dbReference type="AlphaFoldDB" id="A0A919TCR8"/>
<protein>
    <submittedName>
        <fullName evidence="1">Haloacid dehalogenase</fullName>
    </submittedName>
</protein>
<dbReference type="InterPro" id="IPR036412">
    <property type="entry name" value="HAD-like_sf"/>
</dbReference>
<dbReference type="SFLD" id="SFLDS00003">
    <property type="entry name" value="Haloacid_Dehalogenase"/>
    <property type="match status" value="1"/>
</dbReference>
<dbReference type="SUPFAM" id="SSF56784">
    <property type="entry name" value="HAD-like"/>
    <property type="match status" value="1"/>
</dbReference>
<organism evidence="1 2">
    <name type="scientific">Paractinoplanes toevensis</name>
    <dbReference type="NCBI Taxonomy" id="571911"/>
    <lineage>
        <taxon>Bacteria</taxon>
        <taxon>Bacillati</taxon>
        <taxon>Actinomycetota</taxon>
        <taxon>Actinomycetes</taxon>
        <taxon>Micromonosporales</taxon>
        <taxon>Micromonosporaceae</taxon>
        <taxon>Paractinoplanes</taxon>
    </lineage>
</organism>
<dbReference type="NCBIfam" id="TIGR01509">
    <property type="entry name" value="HAD-SF-IA-v3"/>
    <property type="match status" value="1"/>
</dbReference>
<dbReference type="Proteomes" id="UP000677082">
    <property type="component" value="Unassembled WGS sequence"/>
</dbReference>
<dbReference type="RefSeq" id="WP_213007610.1">
    <property type="nucleotide sequence ID" value="NZ_BOQN01000049.1"/>
</dbReference>
<gene>
    <name evidence="1" type="ORF">Ato02nite_035140</name>
</gene>
<reference evidence="1 2" key="1">
    <citation type="submission" date="2021-03" db="EMBL/GenBank/DDBJ databases">
        <title>Whole genome shotgun sequence of Actinoplanes toevensis NBRC 105298.</title>
        <authorList>
            <person name="Komaki H."/>
            <person name="Tamura T."/>
        </authorList>
    </citation>
    <scope>NUCLEOTIDE SEQUENCE [LARGE SCALE GENOMIC DNA]</scope>
    <source>
        <strain evidence="1 2">NBRC 105298</strain>
    </source>
</reference>
<dbReference type="InterPro" id="IPR023214">
    <property type="entry name" value="HAD_sf"/>
</dbReference>
<dbReference type="EMBL" id="BOQN01000049">
    <property type="protein sequence ID" value="GIM91721.1"/>
    <property type="molecule type" value="Genomic_DNA"/>
</dbReference>
<dbReference type="PRINTS" id="PR00413">
    <property type="entry name" value="HADHALOGNASE"/>
</dbReference>
<proteinExistence type="predicted"/>
<name>A0A919TCR8_9ACTN</name>
<dbReference type="InterPro" id="IPR006439">
    <property type="entry name" value="HAD-SF_hydro_IA"/>
</dbReference>
<keyword evidence="2" id="KW-1185">Reference proteome</keyword>
<dbReference type="SFLD" id="SFLDG01129">
    <property type="entry name" value="C1.5:_HAD__Beta-PGM__Phosphata"/>
    <property type="match status" value="1"/>
</dbReference>
<dbReference type="Gene3D" id="1.10.150.240">
    <property type="entry name" value="Putative phosphatase, domain 2"/>
    <property type="match status" value="1"/>
</dbReference>
<accession>A0A919TCR8</accession>
<evidence type="ECO:0000313" key="2">
    <source>
        <dbReference type="Proteomes" id="UP000677082"/>
    </source>
</evidence>
<dbReference type="PANTHER" id="PTHR18901:SF38">
    <property type="entry name" value="PSEUDOURIDINE-5'-PHOSPHATASE"/>
    <property type="match status" value="1"/>
</dbReference>
<dbReference type="Pfam" id="PF00702">
    <property type="entry name" value="Hydrolase"/>
    <property type="match status" value="1"/>
</dbReference>
<evidence type="ECO:0000313" key="1">
    <source>
        <dbReference type="EMBL" id="GIM91721.1"/>
    </source>
</evidence>
<comment type="caution">
    <text evidence="1">The sequence shown here is derived from an EMBL/GenBank/DDBJ whole genome shotgun (WGS) entry which is preliminary data.</text>
</comment>
<dbReference type="Gene3D" id="3.40.50.1000">
    <property type="entry name" value="HAD superfamily/HAD-like"/>
    <property type="match status" value="1"/>
</dbReference>
<dbReference type="PANTHER" id="PTHR18901">
    <property type="entry name" value="2-DEOXYGLUCOSE-6-PHOSPHATE PHOSPHATASE 2"/>
    <property type="match status" value="1"/>
</dbReference>
<dbReference type="InterPro" id="IPR023198">
    <property type="entry name" value="PGP-like_dom2"/>
</dbReference>